<evidence type="ECO:0000256" key="1">
    <source>
        <dbReference type="ARBA" id="ARBA00004123"/>
    </source>
</evidence>
<evidence type="ECO:0000256" key="6">
    <source>
        <dbReference type="ARBA" id="ARBA00022490"/>
    </source>
</evidence>
<comment type="pathway">
    <text evidence="3">tRNA modification; 5-methoxycarbonylmethyl-2-thiouridine-tRNA biosynthesis.</text>
</comment>
<comment type="similarity">
    <text evidence="4">Belongs to the ELP5 family.</text>
</comment>
<keyword evidence="7" id="KW-0819">tRNA processing</keyword>
<dbReference type="AlphaFoldDB" id="A0AAN7WSE0"/>
<dbReference type="CDD" id="cd19496">
    <property type="entry name" value="Elp5"/>
    <property type="match status" value="1"/>
</dbReference>
<name>A0AAN7WSE0_9SACH</name>
<evidence type="ECO:0000256" key="5">
    <source>
        <dbReference type="ARBA" id="ARBA00020264"/>
    </source>
</evidence>
<sequence length="331" mass="37393">MSSSIHNPSILLKRIFNLTESSSFILCIDSMAQTSHGVINEFIHHRNLQSNSNNSNSNCNNNSEVIYIAFNSINRPEHATYFINIQDGNINKVSQLIQSSLPPTKHLSSTTTTSKSLVIIDSLNYLNNTDLSQFIGSIASPSVTIIAIYHRDVPESLIFNQSDNDLLDNYPSSLELLQFMATTILEISPILPNSVHDHHELSDMLEVFNIPRGLNNSVFSLLLVNRRKSGRSLKYNFQIDSKKHEYILMNKKDNNTDTNNDNNSSGLETPEMLQGLTTFNLTTSEKQKRAKEQVNLPFLEAQQYGSSGGAIVYEYEKDDDYDEEDPYEDPF</sequence>
<dbReference type="Pfam" id="PF10483">
    <property type="entry name" value="Elong_Iki1"/>
    <property type="match status" value="1"/>
</dbReference>
<evidence type="ECO:0000256" key="7">
    <source>
        <dbReference type="ARBA" id="ARBA00022694"/>
    </source>
</evidence>
<feature type="compositionally biased region" description="Acidic residues" evidence="9">
    <location>
        <begin position="316"/>
        <end position="331"/>
    </location>
</feature>
<keyword evidence="8" id="KW-0539">Nucleus</keyword>
<accession>A0AAN7WSE0</accession>
<dbReference type="GO" id="GO:0000049">
    <property type="term" value="F:tRNA binding"/>
    <property type="evidence" value="ECO:0007669"/>
    <property type="project" value="TreeGrafter"/>
</dbReference>
<protein>
    <recommendedName>
        <fullName evidence="5">Elongator complex protein 5</fullName>
    </recommendedName>
</protein>
<proteinExistence type="inferred from homology"/>
<keyword evidence="11" id="KW-1185">Reference proteome</keyword>
<dbReference type="GO" id="GO:0005829">
    <property type="term" value="C:cytosol"/>
    <property type="evidence" value="ECO:0007669"/>
    <property type="project" value="TreeGrafter"/>
</dbReference>
<dbReference type="PANTHER" id="PTHR15641:SF1">
    <property type="entry name" value="ELONGATOR COMPLEX PROTEIN 5"/>
    <property type="match status" value="1"/>
</dbReference>
<evidence type="ECO:0000313" key="10">
    <source>
        <dbReference type="EMBL" id="KAK5778903.1"/>
    </source>
</evidence>
<dbReference type="GO" id="GO:0033588">
    <property type="term" value="C:elongator holoenzyme complex"/>
    <property type="evidence" value="ECO:0007669"/>
    <property type="project" value="InterPro"/>
</dbReference>
<gene>
    <name evidence="10" type="ORF">RI543_003831</name>
</gene>
<comment type="subcellular location">
    <subcellularLocation>
        <location evidence="2">Cytoplasm</location>
    </subcellularLocation>
    <subcellularLocation>
        <location evidence="1">Nucleus</location>
    </subcellularLocation>
</comment>
<evidence type="ECO:0000256" key="4">
    <source>
        <dbReference type="ARBA" id="ARBA00009567"/>
    </source>
</evidence>
<reference evidence="11" key="1">
    <citation type="submission" date="2023-07" db="EMBL/GenBank/DDBJ databases">
        <title>A draft genome of Kazachstania heterogenica Y-27499.</title>
        <authorList>
            <person name="Donic C."/>
            <person name="Kralova J.S."/>
            <person name="Fidel L."/>
            <person name="Ben-Dor S."/>
            <person name="Jung S."/>
        </authorList>
    </citation>
    <scope>NUCLEOTIDE SEQUENCE [LARGE SCALE GENOMIC DNA]</scope>
    <source>
        <strain evidence="11">Y27499</strain>
    </source>
</reference>
<evidence type="ECO:0000256" key="8">
    <source>
        <dbReference type="ARBA" id="ARBA00023242"/>
    </source>
</evidence>
<evidence type="ECO:0000256" key="9">
    <source>
        <dbReference type="SAM" id="MobiDB-lite"/>
    </source>
</evidence>
<dbReference type="GO" id="GO:0005634">
    <property type="term" value="C:nucleus"/>
    <property type="evidence" value="ECO:0007669"/>
    <property type="project" value="UniProtKB-SubCell"/>
</dbReference>
<evidence type="ECO:0000256" key="2">
    <source>
        <dbReference type="ARBA" id="ARBA00004496"/>
    </source>
</evidence>
<dbReference type="GO" id="GO:0002098">
    <property type="term" value="P:tRNA wobble uridine modification"/>
    <property type="evidence" value="ECO:0007669"/>
    <property type="project" value="InterPro"/>
</dbReference>
<dbReference type="InterPro" id="IPR019519">
    <property type="entry name" value="Elp5"/>
</dbReference>
<dbReference type="PANTHER" id="PTHR15641">
    <property type="entry name" value="ELONGATOR COMPLEX PROTEIN 5"/>
    <property type="match status" value="1"/>
</dbReference>
<evidence type="ECO:0000313" key="11">
    <source>
        <dbReference type="Proteomes" id="UP001306508"/>
    </source>
</evidence>
<comment type="caution">
    <text evidence="10">The sequence shown here is derived from an EMBL/GenBank/DDBJ whole genome shotgun (WGS) entry which is preliminary data.</text>
</comment>
<organism evidence="10 11">
    <name type="scientific">Arxiozyma heterogenica</name>
    <dbReference type="NCBI Taxonomy" id="278026"/>
    <lineage>
        <taxon>Eukaryota</taxon>
        <taxon>Fungi</taxon>
        <taxon>Dikarya</taxon>
        <taxon>Ascomycota</taxon>
        <taxon>Saccharomycotina</taxon>
        <taxon>Saccharomycetes</taxon>
        <taxon>Saccharomycetales</taxon>
        <taxon>Saccharomycetaceae</taxon>
        <taxon>Arxiozyma</taxon>
    </lineage>
</organism>
<feature type="region of interest" description="Disordered" evidence="9">
    <location>
        <begin position="312"/>
        <end position="331"/>
    </location>
</feature>
<evidence type="ECO:0000256" key="3">
    <source>
        <dbReference type="ARBA" id="ARBA00005043"/>
    </source>
</evidence>
<dbReference type="Proteomes" id="UP001306508">
    <property type="component" value="Unassembled WGS sequence"/>
</dbReference>
<dbReference type="EMBL" id="JAWIZZ010000051">
    <property type="protein sequence ID" value="KAK5778903.1"/>
    <property type="molecule type" value="Genomic_DNA"/>
</dbReference>
<dbReference type="InterPro" id="IPR027417">
    <property type="entry name" value="P-loop_NTPase"/>
</dbReference>
<dbReference type="Gene3D" id="3.40.50.300">
    <property type="entry name" value="P-loop containing nucleotide triphosphate hydrolases"/>
    <property type="match status" value="1"/>
</dbReference>
<keyword evidence="6" id="KW-0963">Cytoplasm</keyword>